<name>A0AAW5RPR8_AERME</name>
<proteinExistence type="predicted"/>
<gene>
    <name evidence="1" type="ORF">LZT28_14335</name>
</gene>
<accession>A0AAW5RPR8</accession>
<dbReference type="InterPro" id="IPR010727">
    <property type="entry name" value="DUF1302"/>
</dbReference>
<organism evidence="1 2">
    <name type="scientific">Aeromonas media</name>
    <dbReference type="NCBI Taxonomy" id="651"/>
    <lineage>
        <taxon>Bacteria</taxon>
        <taxon>Pseudomonadati</taxon>
        <taxon>Pseudomonadota</taxon>
        <taxon>Gammaproteobacteria</taxon>
        <taxon>Aeromonadales</taxon>
        <taxon>Aeromonadaceae</taxon>
        <taxon>Aeromonas</taxon>
    </lineage>
</organism>
<evidence type="ECO:0000313" key="1">
    <source>
        <dbReference type="EMBL" id="MCV3289416.1"/>
    </source>
</evidence>
<dbReference type="AlphaFoldDB" id="A0AAW5RPR8"/>
<reference evidence="1" key="1">
    <citation type="submission" date="2022-01" db="EMBL/GenBank/DDBJ databases">
        <title>Comparison of Fish pathogen Aeromonas spp.</title>
        <authorList>
            <person name="Dubey S."/>
            <person name="Sorum H."/>
            <person name="Munangandu H.M."/>
        </authorList>
    </citation>
    <scope>NUCLEOTIDE SEQUENCE</scope>
    <source>
        <strain evidence="1">SD/21-15</strain>
    </source>
</reference>
<dbReference type="Proteomes" id="UP001208651">
    <property type="component" value="Unassembled WGS sequence"/>
</dbReference>
<dbReference type="EMBL" id="JAJVCY010000026">
    <property type="protein sequence ID" value="MCV3289416.1"/>
    <property type="molecule type" value="Genomic_DNA"/>
</dbReference>
<feature type="non-terminal residue" evidence="1">
    <location>
        <position position="1"/>
    </location>
</feature>
<evidence type="ECO:0000313" key="2">
    <source>
        <dbReference type="Proteomes" id="UP001208651"/>
    </source>
</evidence>
<comment type="caution">
    <text evidence="1">The sequence shown here is derived from an EMBL/GenBank/DDBJ whole genome shotgun (WGS) entry which is preliminary data.</text>
</comment>
<sequence length="172" mass="18219">ADTALFDGAALLGELYYSNLLSLDDHNKALYKGEDSYTGIDKPTRDNWGLAVNFTPIWYQVLPGVDMSMPLSVNWGLAGISPVQAGGAKDTGSYAVGLGATLYNQYFVDLKYVDSFGESAECNDGAEDGTTPNALDGAQRNTCYAGGYASFSGGGATTEDRGALYLTLKTTY</sequence>
<dbReference type="Pfam" id="PF06980">
    <property type="entry name" value="DUF1302"/>
    <property type="match status" value="1"/>
</dbReference>
<protein>
    <submittedName>
        <fullName evidence="1">DUF1302 family protein</fullName>
    </submittedName>
</protein>
<dbReference type="RefSeq" id="WP_263685514.1">
    <property type="nucleotide sequence ID" value="NZ_JAJVCY010000026.1"/>
</dbReference>